<reference evidence="3" key="1">
    <citation type="submission" date="2021-01" db="EMBL/GenBank/DDBJ databases">
        <authorList>
            <person name="Corre E."/>
            <person name="Pelletier E."/>
            <person name="Niang G."/>
            <person name="Scheremetjew M."/>
            <person name="Finn R."/>
            <person name="Kale V."/>
            <person name="Holt S."/>
            <person name="Cochrane G."/>
            <person name="Meng A."/>
            <person name="Brown T."/>
            <person name="Cohen L."/>
        </authorList>
    </citation>
    <scope>NUCLEOTIDE SEQUENCE</scope>
    <source>
        <strain evidence="3">CCMP1510</strain>
    </source>
</reference>
<organism evidence="3">
    <name type="scientific">Aureoumbra lagunensis</name>
    <dbReference type="NCBI Taxonomy" id="44058"/>
    <lineage>
        <taxon>Eukaryota</taxon>
        <taxon>Sar</taxon>
        <taxon>Stramenopiles</taxon>
        <taxon>Ochrophyta</taxon>
        <taxon>Pelagophyceae</taxon>
        <taxon>Pelagomonadales</taxon>
        <taxon>Aureoumbra</taxon>
    </lineage>
</organism>
<feature type="domain" description="Glycosyl transferase family 25" evidence="2">
    <location>
        <begin position="252"/>
        <end position="368"/>
    </location>
</feature>
<evidence type="ECO:0000259" key="2">
    <source>
        <dbReference type="Pfam" id="PF01755"/>
    </source>
</evidence>
<dbReference type="EMBL" id="HBIJ01006288">
    <property type="protein sequence ID" value="CAE0363674.1"/>
    <property type="molecule type" value="Transcribed_RNA"/>
</dbReference>
<dbReference type="CDD" id="cd06532">
    <property type="entry name" value="Glyco_transf_25"/>
    <property type="match status" value="1"/>
</dbReference>
<dbReference type="Pfam" id="PF01755">
    <property type="entry name" value="Glyco_transf_25"/>
    <property type="match status" value="1"/>
</dbReference>
<protein>
    <recommendedName>
        <fullName evidence="2">Glycosyl transferase family 25 domain-containing protein</fullName>
    </recommendedName>
</protein>
<keyword evidence="1" id="KW-1133">Transmembrane helix</keyword>
<accession>A0A7S3JSL6</accession>
<dbReference type="AlphaFoldDB" id="A0A7S3JSL6"/>
<name>A0A7S3JSL6_9STRA</name>
<keyword evidence="1" id="KW-0472">Membrane</keyword>
<keyword evidence="1" id="KW-0812">Transmembrane</keyword>
<feature type="transmembrane region" description="Helical" evidence="1">
    <location>
        <begin position="23"/>
        <end position="43"/>
    </location>
</feature>
<sequence>MYGAIALQSTKETEVRHILRRSLVWKIALATTLSLLMASISSWRMIADDEKNIEVSALNEKRIDSWSCNDFDDDTTITPSECGYVDREMCEQHCTSDWCQSMCGEMCSAGEGALCAYTKLSNLQDTCAQVEAELIKKGKSLVEELDIESNQKRVYEAACSRLTHQRNDSTHPRVCDHHAFCSFCAQSQECTQIVPKVPSPTRIESGGCAAAALGRIVSICDEFAYFSSALYAKASDANIIREQQNKNERLRKIFYINCDNDIERRNFQESQLERIGIPYERFACVSGDSFEQVFASRGNITKRFASKPLRNIREGAPDDTEAHIIRAHTIGVWLSHYLLFELIASYANDKDKEGIYLILEDDALIPPEITAGDIDRAAASLPKDWAYASLNVHESICLEDKVNEDWFVKRGLTNASLFGSERVALGTCTPIQIDNQWQDPNILYLSAAAQLLRPSTAAHVTHWLDGLPIYHIDALLRTPSGAHLRSFQFKNNLISTATNLGETRRGHIFSSQNDHRLLRRRN</sequence>
<gene>
    <name evidence="3" type="ORF">ALAG00032_LOCUS4415</name>
</gene>
<evidence type="ECO:0000313" key="3">
    <source>
        <dbReference type="EMBL" id="CAE0363674.1"/>
    </source>
</evidence>
<dbReference type="InterPro" id="IPR002654">
    <property type="entry name" value="Glyco_trans_25"/>
</dbReference>
<evidence type="ECO:0000256" key="1">
    <source>
        <dbReference type="SAM" id="Phobius"/>
    </source>
</evidence>
<proteinExistence type="predicted"/>